<dbReference type="GO" id="GO:0030975">
    <property type="term" value="F:thiamine binding"/>
    <property type="evidence" value="ECO:0007669"/>
    <property type="project" value="TreeGrafter"/>
</dbReference>
<dbReference type="InterPro" id="IPR026045">
    <property type="entry name" value="Ferric-bd"/>
</dbReference>
<dbReference type="KEGG" id="mets:DK389_05085"/>
<protein>
    <submittedName>
        <fullName evidence="2">Putative 2-aminoethylphosphonate ABC transporter substrate-binding protein</fullName>
    </submittedName>
</protein>
<dbReference type="OrthoDB" id="9766989at2"/>
<dbReference type="PIRSF" id="PIRSF002825">
    <property type="entry name" value="CfbpA"/>
    <property type="match status" value="1"/>
</dbReference>
<evidence type="ECO:0000256" key="1">
    <source>
        <dbReference type="ARBA" id="ARBA00022729"/>
    </source>
</evidence>
<dbReference type="GO" id="GO:0030288">
    <property type="term" value="C:outer membrane-bounded periplasmic space"/>
    <property type="evidence" value="ECO:0007669"/>
    <property type="project" value="TreeGrafter"/>
</dbReference>
<organism evidence="2 3">
    <name type="scientific">Methylobacterium durans</name>
    <dbReference type="NCBI Taxonomy" id="2202825"/>
    <lineage>
        <taxon>Bacteria</taxon>
        <taxon>Pseudomonadati</taxon>
        <taxon>Pseudomonadota</taxon>
        <taxon>Alphaproteobacteria</taxon>
        <taxon>Hyphomicrobiales</taxon>
        <taxon>Methylobacteriaceae</taxon>
        <taxon>Methylobacterium</taxon>
    </lineage>
</organism>
<evidence type="ECO:0000313" key="3">
    <source>
        <dbReference type="Proteomes" id="UP000245926"/>
    </source>
</evidence>
<dbReference type="PANTHER" id="PTHR30006">
    <property type="entry name" value="THIAMINE-BINDING PERIPLASMIC PROTEIN-RELATED"/>
    <property type="match status" value="1"/>
</dbReference>
<dbReference type="SUPFAM" id="SSF53850">
    <property type="entry name" value="Periplasmic binding protein-like II"/>
    <property type="match status" value="1"/>
</dbReference>
<dbReference type="Gene3D" id="3.40.190.10">
    <property type="entry name" value="Periplasmic binding protein-like II"/>
    <property type="match status" value="2"/>
</dbReference>
<accession>A0A2U8W426</accession>
<proteinExistence type="predicted"/>
<dbReference type="AlphaFoldDB" id="A0A2U8W426"/>
<dbReference type="PANTHER" id="PTHR30006:SF2">
    <property type="entry name" value="ABC TRANSPORTER SUBSTRATE-BINDING PROTEIN"/>
    <property type="match status" value="1"/>
</dbReference>
<keyword evidence="3" id="KW-1185">Reference proteome</keyword>
<dbReference type="GO" id="GO:0030976">
    <property type="term" value="F:thiamine pyrophosphate binding"/>
    <property type="evidence" value="ECO:0007669"/>
    <property type="project" value="TreeGrafter"/>
</dbReference>
<evidence type="ECO:0000313" key="2">
    <source>
        <dbReference type="EMBL" id="AWN40036.1"/>
    </source>
</evidence>
<dbReference type="Proteomes" id="UP000245926">
    <property type="component" value="Chromosome"/>
</dbReference>
<name>A0A2U8W426_9HYPH</name>
<dbReference type="Pfam" id="PF13343">
    <property type="entry name" value="SBP_bac_6"/>
    <property type="match status" value="1"/>
</dbReference>
<dbReference type="GO" id="GO:0015888">
    <property type="term" value="P:thiamine transport"/>
    <property type="evidence" value="ECO:0007669"/>
    <property type="project" value="TreeGrafter"/>
</dbReference>
<dbReference type="EMBL" id="CP029550">
    <property type="protein sequence ID" value="AWN40036.1"/>
    <property type="molecule type" value="Genomic_DNA"/>
</dbReference>
<reference evidence="3" key="1">
    <citation type="submission" date="2018-05" db="EMBL/GenBank/DDBJ databases">
        <title>Complete Genome Sequence of Methylobacterium sp. 17SD2-17.</title>
        <authorList>
            <person name="Srinivasan S."/>
        </authorList>
    </citation>
    <scope>NUCLEOTIDE SEQUENCE [LARGE SCALE GENOMIC DNA]</scope>
    <source>
        <strain evidence="3">17SD2-17</strain>
    </source>
</reference>
<gene>
    <name evidence="2" type="ORF">DK389_05085</name>
</gene>
<keyword evidence="1" id="KW-0732">Signal</keyword>
<sequence length="349" mass="37963">MAPALPSLRSRTVLAAIWALVVLSLAWSARAAERPRLTIYTASQKEQVAATEAAVARLVPEADIAWVRASTGIITNRVLEEGRFPKADMIFGLSASSMLVLKQAALLEAYRPEGVDQIRSSFLDPGAPYSFTGMDVYFPVICMNVEQAKRDRVASPMLWRDLADASLKGRIVMAHPGSSGTGYGLVAGWLQSMGEAAGWAFMDALHENVDVYLHTGSAPCLDVAHGKHLLGLGLDMRAAVEKARGAPIETIIPLDRVGWDLETFGIIRGTPHLTLAKRIADWAVTREANEIYAQSYSIVAHPGARIPAAIALSHAEARMAKVSLAWMAENRERVIAEWVRRYDAKAAPR</sequence>